<evidence type="ECO:0000313" key="1">
    <source>
        <dbReference type="EMBL" id="MBZ6379106.1"/>
    </source>
</evidence>
<evidence type="ECO:0000313" key="2">
    <source>
        <dbReference type="Proteomes" id="UP000824621"/>
    </source>
</evidence>
<dbReference type="RefSeq" id="WP_172406223.1">
    <property type="nucleotide sequence ID" value="NZ_JAGSGB010000002.1"/>
</dbReference>
<comment type="caution">
    <text evidence="1">The sequence shown here is derived from an EMBL/GenBank/DDBJ whole genome shotgun (WGS) entry which is preliminary data.</text>
</comment>
<dbReference type="Proteomes" id="UP000824621">
    <property type="component" value="Unassembled WGS sequence"/>
</dbReference>
<keyword evidence="2" id="KW-1185">Reference proteome</keyword>
<reference evidence="1 2" key="1">
    <citation type="submission" date="2021-04" db="EMBL/GenBank/DDBJ databases">
        <authorList>
            <person name="Pira H."/>
            <person name="Risdian C."/>
            <person name="Wink J."/>
        </authorList>
    </citation>
    <scope>NUCLEOTIDE SEQUENCE [LARGE SCALE GENOMIC DNA]</scope>
    <source>
        <strain evidence="1 2">DSM 107782</strain>
    </source>
</reference>
<proteinExistence type="predicted"/>
<accession>A0ABS7WLY4</accession>
<dbReference type="EMBL" id="JAGSGB010000002">
    <property type="protein sequence ID" value="MBZ6379106.1"/>
    <property type="molecule type" value="Genomic_DNA"/>
</dbReference>
<organism evidence="1 2">
    <name type="scientific">Pacificimonas aurantium</name>
    <dbReference type="NCBI Taxonomy" id="1250540"/>
    <lineage>
        <taxon>Bacteria</taxon>
        <taxon>Pseudomonadati</taxon>
        <taxon>Pseudomonadota</taxon>
        <taxon>Alphaproteobacteria</taxon>
        <taxon>Sphingomonadales</taxon>
        <taxon>Sphingosinicellaceae</taxon>
        <taxon>Pacificimonas</taxon>
    </lineage>
</organism>
<gene>
    <name evidence="1" type="ORF">KCN53_10740</name>
</gene>
<sequence length="116" mass="12958">MTDSILIAIVLGLAIGLPMAALARAIWKNHSLAQRAERMRRYEAFNALLARIENKNFGPTQKIAAVRQLREFPEYRDLIVVMCNNISVQGVGPGVEIFENELKKTEAHLLKVAADD</sequence>
<protein>
    <submittedName>
        <fullName evidence="1">Uncharacterized protein</fullName>
    </submittedName>
</protein>
<name>A0ABS7WLY4_9SPHN</name>